<sequence length="385" mass="41330">MNRSTTQARAGSSHRSRARRRLVCGTSAVILGGLVLTACSEPTESEAAGEGEETSVAQEAVTVENCGEDVEFQAPVQKMFVNDSNIISIAVAAGAADNIGAISRLDDEKLLEAVYGDEIAKLNNVSPEYPSLETVLAQDPDMMFAGYGYGFSEEKNLTPAKLADRGVATYQLSEACRSGDGSTRGTMDPWDAVETDLRNIATIGGDPDQAEDVIDDMTNRREALDSAPQPDVAPTAFLFDSGSETVFTSGSFGAPQAILEAAGARNATEDVEDTWVAVNWEKIASEAPDVFVFVDYPPEKLEDKMAALRSNPVTRDLPAVKENRFINLPYAMWCSGPLNIDAAEIVRKGLESFDLVPASEIEPQLPMDAMDVDGNEWATEGQEAK</sequence>
<dbReference type="InterPro" id="IPR002491">
    <property type="entry name" value="ABC_transptr_periplasmic_BD"/>
</dbReference>
<dbReference type="AlphaFoldDB" id="A0A921F234"/>
<comment type="similarity">
    <text evidence="1">Belongs to the bacterial solute-binding protein 8 family.</text>
</comment>
<dbReference type="PANTHER" id="PTHR30535:SF7">
    <property type="entry name" value="IRON(III) DICITRATE-BINDING PROTEIN"/>
    <property type="match status" value="1"/>
</dbReference>
<name>A0A921F234_9ACTN</name>
<evidence type="ECO:0000313" key="3">
    <source>
        <dbReference type="EMBL" id="HJE90342.1"/>
    </source>
</evidence>
<dbReference type="Gene3D" id="3.40.50.1980">
    <property type="entry name" value="Nitrogenase molybdenum iron protein domain"/>
    <property type="match status" value="2"/>
</dbReference>
<comment type="caution">
    <text evidence="3">The sequence shown here is derived from an EMBL/GenBank/DDBJ whole genome shotgun (WGS) entry which is preliminary data.</text>
</comment>
<dbReference type="PANTHER" id="PTHR30535">
    <property type="entry name" value="VITAMIN B12-BINDING PROTEIN"/>
    <property type="match status" value="1"/>
</dbReference>
<evidence type="ECO:0000313" key="4">
    <source>
        <dbReference type="Proteomes" id="UP000776650"/>
    </source>
</evidence>
<evidence type="ECO:0000259" key="2">
    <source>
        <dbReference type="PROSITE" id="PS50983"/>
    </source>
</evidence>
<protein>
    <submittedName>
        <fullName evidence="3">ABC transporter substrate-binding protein</fullName>
    </submittedName>
</protein>
<dbReference type="PROSITE" id="PS50983">
    <property type="entry name" value="FE_B12_PBP"/>
    <property type="match status" value="1"/>
</dbReference>
<feature type="domain" description="Fe/B12 periplasmic-binding" evidence="2">
    <location>
        <begin position="78"/>
        <end position="357"/>
    </location>
</feature>
<dbReference type="InterPro" id="IPR050902">
    <property type="entry name" value="ABC_Transporter_SBP"/>
</dbReference>
<accession>A0A921F234</accession>
<dbReference type="Proteomes" id="UP000776650">
    <property type="component" value="Unassembled WGS sequence"/>
</dbReference>
<organism evidence="3 4">
    <name type="scientific">Dietzia timorensis</name>
    <dbReference type="NCBI Taxonomy" id="499555"/>
    <lineage>
        <taxon>Bacteria</taxon>
        <taxon>Bacillati</taxon>
        <taxon>Actinomycetota</taxon>
        <taxon>Actinomycetes</taxon>
        <taxon>Mycobacteriales</taxon>
        <taxon>Dietziaceae</taxon>
        <taxon>Dietzia</taxon>
    </lineage>
</organism>
<gene>
    <name evidence="3" type="ORF">K8V11_04980</name>
</gene>
<reference evidence="3" key="2">
    <citation type="submission" date="2021-09" db="EMBL/GenBank/DDBJ databases">
        <authorList>
            <person name="Gilroy R."/>
        </authorList>
    </citation>
    <scope>NUCLEOTIDE SEQUENCE</scope>
    <source>
        <strain evidence="3">ChiGjej1B1-18357</strain>
    </source>
</reference>
<reference evidence="3" key="1">
    <citation type="journal article" date="2021" name="PeerJ">
        <title>Extensive microbial diversity within the chicken gut microbiome revealed by metagenomics and culture.</title>
        <authorList>
            <person name="Gilroy R."/>
            <person name="Ravi A."/>
            <person name="Getino M."/>
            <person name="Pursley I."/>
            <person name="Horton D.L."/>
            <person name="Alikhan N.F."/>
            <person name="Baker D."/>
            <person name="Gharbi K."/>
            <person name="Hall N."/>
            <person name="Watson M."/>
            <person name="Adriaenssens E.M."/>
            <person name="Foster-Nyarko E."/>
            <person name="Jarju S."/>
            <person name="Secka A."/>
            <person name="Antonio M."/>
            <person name="Oren A."/>
            <person name="Chaudhuri R.R."/>
            <person name="La Ragione R."/>
            <person name="Hildebrand F."/>
            <person name="Pallen M.J."/>
        </authorList>
    </citation>
    <scope>NUCLEOTIDE SEQUENCE</scope>
    <source>
        <strain evidence="3">ChiGjej1B1-18357</strain>
    </source>
</reference>
<proteinExistence type="inferred from homology"/>
<dbReference type="Pfam" id="PF01497">
    <property type="entry name" value="Peripla_BP_2"/>
    <property type="match status" value="1"/>
</dbReference>
<evidence type="ECO:0000256" key="1">
    <source>
        <dbReference type="ARBA" id="ARBA00008814"/>
    </source>
</evidence>
<dbReference type="RefSeq" id="WP_303911333.1">
    <property type="nucleotide sequence ID" value="NZ_DYXM01000094.1"/>
</dbReference>
<dbReference type="SUPFAM" id="SSF53807">
    <property type="entry name" value="Helical backbone' metal receptor"/>
    <property type="match status" value="1"/>
</dbReference>
<dbReference type="EMBL" id="DYXM01000094">
    <property type="protein sequence ID" value="HJE90342.1"/>
    <property type="molecule type" value="Genomic_DNA"/>
</dbReference>